<keyword evidence="11" id="KW-1185">Reference proteome</keyword>
<accession>A0A8K0JIE4</accession>
<dbReference type="Gene3D" id="3.20.20.140">
    <property type="entry name" value="Metal-dependent hydrolases"/>
    <property type="match status" value="1"/>
</dbReference>
<keyword evidence="5 8" id="KW-0862">Zinc</keyword>
<evidence type="ECO:0000313" key="11">
    <source>
        <dbReference type="Proteomes" id="UP000812966"/>
    </source>
</evidence>
<comment type="pathway">
    <text evidence="1 8">Purine metabolism; guanine degradation; xanthine from guanine: step 1/1.</text>
</comment>
<dbReference type="Gene3D" id="2.30.40.10">
    <property type="entry name" value="Urease, subunit C, domain 1"/>
    <property type="match status" value="1"/>
</dbReference>
<evidence type="ECO:0000256" key="1">
    <source>
        <dbReference type="ARBA" id="ARBA00004984"/>
    </source>
</evidence>
<dbReference type="InterPro" id="IPR014311">
    <property type="entry name" value="Guanine_deaminase"/>
</dbReference>
<dbReference type="InterPro" id="IPR006680">
    <property type="entry name" value="Amidohydro-rel"/>
</dbReference>
<dbReference type="SUPFAM" id="SSF51338">
    <property type="entry name" value="Composite domain of metallo-dependent hydrolases"/>
    <property type="match status" value="1"/>
</dbReference>
<dbReference type="InterPro" id="IPR011059">
    <property type="entry name" value="Metal-dep_hydrolase_composite"/>
</dbReference>
<dbReference type="FunFam" id="3.20.20.140:FF:000022">
    <property type="entry name" value="Guanine deaminase"/>
    <property type="match status" value="1"/>
</dbReference>
<evidence type="ECO:0000256" key="2">
    <source>
        <dbReference type="ARBA" id="ARBA00006745"/>
    </source>
</evidence>
<dbReference type="EC" id="3.5.4.3" evidence="8"/>
<dbReference type="Proteomes" id="UP000812966">
    <property type="component" value="Unassembled WGS sequence"/>
</dbReference>
<comment type="catalytic activity">
    <reaction evidence="6 8">
        <text>guanine + H2O + H(+) = xanthine + NH4(+)</text>
        <dbReference type="Rhea" id="RHEA:14665"/>
        <dbReference type="ChEBI" id="CHEBI:15377"/>
        <dbReference type="ChEBI" id="CHEBI:15378"/>
        <dbReference type="ChEBI" id="CHEBI:16235"/>
        <dbReference type="ChEBI" id="CHEBI:17712"/>
        <dbReference type="ChEBI" id="CHEBI:28938"/>
        <dbReference type="EC" id="3.5.4.3"/>
    </reaction>
</comment>
<dbReference type="GO" id="GO:0006147">
    <property type="term" value="P:guanine catabolic process"/>
    <property type="evidence" value="ECO:0007669"/>
    <property type="project" value="UniProtKB-UniRule"/>
</dbReference>
<feature type="domain" description="Amidohydrolase-related" evidence="9">
    <location>
        <begin position="77"/>
        <end position="479"/>
    </location>
</feature>
<evidence type="ECO:0000256" key="7">
    <source>
        <dbReference type="ARBA" id="ARBA00056079"/>
    </source>
</evidence>
<proteinExistence type="inferred from homology"/>
<organism evidence="10 11">
    <name type="scientific">Filobasidium floriforme</name>
    <dbReference type="NCBI Taxonomy" id="5210"/>
    <lineage>
        <taxon>Eukaryota</taxon>
        <taxon>Fungi</taxon>
        <taxon>Dikarya</taxon>
        <taxon>Basidiomycota</taxon>
        <taxon>Agaricomycotina</taxon>
        <taxon>Tremellomycetes</taxon>
        <taxon>Filobasidiales</taxon>
        <taxon>Filobasidiaceae</taxon>
        <taxon>Filobasidium</taxon>
    </lineage>
</organism>
<name>A0A8K0JIE4_9TREE</name>
<dbReference type="SUPFAM" id="SSF51556">
    <property type="entry name" value="Metallo-dependent hydrolases"/>
    <property type="match status" value="1"/>
</dbReference>
<sequence length="484" mass="52398">MHASTTLYHGPIVHSLSLDELEYAVDALVCVSPDGIINWIERNVDTSEIQDRAASHGLILDGTNNAVEIVQLGGHEFLCPGLIDTHTHAPQYPNLGLGQEYQLLDWLSNVTFPREAMFSDSTYATAVYEEVVKRTLAVGVTTASYYASLHESASKILAETTLRAGQRALIGKCNMDRNCPPEYREPSAKDSIEATRALISHVRAICPAGGPTAPLVQPCVTPRFALSCTSELMASLGELVAEDPSLHLQTHLSENTAEIKETLDLFPDCESYTAVYDKYGMLRKGTILAHCVWLSPAEMTVISDRHAGISHCPTSNFNLMSGGARVGAMLDEGIEVGLGSDCGGGFAIGILSQIRDASKLSKMIALNASTSEPSKKRKYSDKPLSIPALFHMATLGGASICNLKDRIGNFEAGKEFDALRVTPGASPGFFLDVGEDTTATSGSKSRQERVEVLKRNFERFLFVSDDRDIADVWVQGRRVAGSRS</sequence>
<dbReference type="PANTHER" id="PTHR11271">
    <property type="entry name" value="GUANINE DEAMINASE"/>
    <property type="match status" value="1"/>
</dbReference>
<comment type="function">
    <text evidence="7 8">Catalyzes the hydrolytic deamination of guanine, producing xanthine and ammonia.</text>
</comment>
<keyword evidence="4 8" id="KW-0378">Hydrolase</keyword>
<comment type="similarity">
    <text evidence="2 8">Belongs to the metallo-dependent hydrolases superfamily. ATZ/TRZ family.</text>
</comment>
<dbReference type="InterPro" id="IPR032466">
    <property type="entry name" value="Metal_Hydrolase"/>
</dbReference>
<protein>
    <recommendedName>
        <fullName evidence="8">Guanine deaminase</fullName>
        <shortName evidence="8">Guanase</shortName>
        <ecNumber evidence="8">3.5.4.3</ecNumber>
    </recommendedName>
    <alternativeName>
        <fullName evidence="8">Guanine aminohydrolase</fullName>
    </alternativeName>
</protein>
<dbReference type="InterPro" id="IPR051607">
    <property type="entry name" value="Metallo-dep_hydrolases"/>
</dbReference>
<keyword evidence="3 8" id="KW-0479">Metal-binding</keyword>
<evidence type="ECO:0000256" key="3">
    <source>
        <dbReference type="ARBA" id="ARBA00022723"/>
    </source>
</evidence>
<dbReference type="UniPathway" id="UPA00603">
    <property type="reaction ID" value="UER00660"/>
</dbReference>
<evidence type="ECO:0000256" key="8">
    <source>
        <dbReference type="RuleBase" id="RU366009"/>
    </source>
</evidence>
<gene>
    <name evidence="10" type="ORF">FFLO_05819</name>
</gene>
<dbReference type="EMBL" id="JABELV010000159">
    <property type="protein sequence ID" value="KAG7529026.1"/>
    <property type="molecule type" value="Genomic_DNA"/>
</dbReference>
<evidence type="ECO:0000256" key="6">
    <source>
        <dbReference type="ARBA" id="ARBA00051148"/>
    </source>
</evidence>
<dbReference type="Pfam" id="PF01979">
    <property type="entry name" value="Amidohydro_1"/>
    <property type="match status" value="1"/>
</dbReference>
<dbReference type="PANTHER" id="PTHR11271:SF6">
    <property type="entry name" value="GUANINE DEAMINASE"/>
    <property type="match status" value="1"/>
</dbReference>
<dbReference type="AlphaFoldDB" id="A0A8K0JIE4"/>
<evidence type="ECO:0000256" key="5">
    <source>
        <dbReference type="ARBA" id="ARBA00022833"/>
    </source>
</evidence>
<evidence type="ECO:0000313" key="10">
    <source>
        <dbReference type="EMBL" id="KAG7529026.1"/>
    </source>
</evidence>
<dbReference type="NCBIfam" id="TIGR02967">
    <property type="entry name" value="guan_deamin"/>
    <property type="match status" value="1"/>
</dbReference>
<dbReference type="GO" id="GO:0005829">
    <property type="term" value="C:cytosol"/>
    <property type="evidence" value="ECO:0007669"/>
    <property type="project" value="TreeGrafter"/>
</dbReference>
<dbReference type="GO" id="GO:0008892">
    <property type="term" value="F:guanine deaminase activity"/>
    <property type="evidence" value="ECO:0007669"/>
    <property type="project" value="UniProtKB-UniRule"/>
</dbReference>
<evidence type="ECO:0000256" key="4">
    <source>
        <dbReference type="ARBA" id="ARBA00022801"/>
    </source>
</evidence>
<dbReference type="GO" id="GO:0008270">
    <property type="term" value="F:zinc ion binding"/>
    <property type="evidence" value="ECO:0007669"/>
    <property type="project" value="UniProtKB-UniRule"/>
</dbReference>
<evidence type="ECO:0000259" key="9">
    <source>
        <dbReference type="Pfam" id="PF01979"/>
    </source>
</evidence>
<comment type="caution">
    <text evidence="10">The sequence shown here is derived from an EMBL/GenBank/DDBJ whole genome shotgun (WGS) entry which is preliminary data.</text>
</comment>
<comment type="cofactor">
    <cofactor evidence="8">
        <name>Zn(2+)</name>
        <dbReference type="ChEBI" id="CHEBI:29105"/>
    </cofactor>
    <text evidence="8">Binds 1 zinc ion per subunit.</text>
</comment>
<reference evidence="10" key="1">
    <citation type="submission" date="2020-04" db="EMBL/GenBank/DDBJ databases">
        <title>Analysis of mating type loci in Filobasidium floriforme.</title>
        <authorList>
            <person name="Nowrousian M."/>
        </authorList>
    </citation>
    <scope>NUCLEOTIDE SEQUENCE</scope>
    <source>
        <strain evidence="10">CBS 6242</strain>
    </source>
</reference>